<accession>A0A419I8F9</accession>
<organism evidence="2 3">
    <name type="scientific">Amycolatopsis panacis</name>
    <dbReference type="NCBI Taxonomy" id="2340917"/>
    <lineage>
        <taxon>Bacteria</taxon>
        <taxon>Bacillati</taxon>
        <taxon>Actinomycetota</taxon>
        <taxon>Actinomycetes</taxon>
        <taxon>Pseudonocardiales</taxon>
        <taxon>Pseudonocardiaceae</taxon>
        <taxon>Amycolatopsis</taxon>
    </lineage>
</organism>
<dbReference type="EMBL" id="QZFV01000064">
    <property type="protein sequence ID" value="RJQ88456.1"/>
    <property type="molecule type" value="Genomic_DNA"/>
</dbReference>
<evidence type="ECO:0000256" key="1">
    <source>
        <dbReference type="SAM" id="Phobius"/>
    </source>
</evidence>
<dbReference type="Proteomes" id="UP000285112">
    <property type="component" value="Unassembled WGS sequence"/>
</dbReference>
<comment type="caution">
    <text evidence="2">The sequence shown here is derived from an EMBL/GenBank/DDBJ whole genome shotgun (WGS) entry which is preliminary data.</text>
</comment>
<keyword evidence="1" id="KW-0472">Membrane</keyword>
<gene>
    <name evidence="2" type="ORF">D5S19_06860</name>
</gene>
<keyword evidence="1" id="KW-1133">Transmembrane helix</keyword>
<evidence type="ECO:0000313" key="2">
    <source>
        <dbReference type="EMBL" id="RJQ88456.1"/>
    </source>
</evidence>
<keyword evidence="1" id="KW-0812">Transmembrane</keyword>
<reference evidence="2 3" key="1">
    <citation type="submission" date="2018-09" db="EMBL/GenBank/DDBJ databases">
        <title>YIM PH 21725 draft genome.</title>
        <authorList>
            <person name="Miao C."/>
        </authorList>
    </citation>
    <scope>NUCLEOTIDE SEQUENCE [LARGE SCALE GENOMIC DNA]</scope>
    <source>
        <strain evidence="3">YIM PH21725</strain>
    </source>
</reference>
<protein>
    <submittedName>
        <fullName evidence="2">Uncharacterized protein</fullName>
    </submittedName>
</protein>
<sequence>MTTTLTVIGASAGLIVLVLMSFAPALVDLNERFPVTPRKQGVRKQAVAAKSAFTQTVSAKAQAVREQTASARVSAAAPTH</sequence>
<evidence type="ECO:0000313" key="3">
    <source>
        <dbReference type="Proteomes" id="UP000285112"/>
    </source>
</evidence>
<dbReference type="RefSeq" id="WP_120022470.1">
    <property type="nucleotide sequence ID" value="NZ_QZFV01000064.1"/>
</dbReference>
<dbReference type="AlphaFoldDB" id="A0A419I8F9"/>
<keyword evidence="3" id="KW-1185">Reference proteome</keyword>
<proteinExistence type="predicted"/>
<name>A0A419I8F9_9PSEU</name>
<feature type="transmembrane region" description="Helical" evidence="1">
    <location>
        <begin position="6"/>
        <end position="29"/>
    </location>
</feature>